<evidence type="ECO:0000256" key="2">
    <source>
        <dbReference type="ARBA" id="ARBA00023015"/>
    </source>
</evidence>
<evidence type="ECO:0000313" key="8">
    <source>
        <dbReference type="Proteomes" id="UP000245207"/>
    </source>
</evidence>
<dbReference type="InterPro" id="IPR015300">
    <property type="entry name" value="DNA-bd_pseudobarrel_sf"/>
</dbReference>
<reference evidence="7 8" key="1">
    <citation type="journal article" date="2018" name="Mol. Plant">
        <title>The genome of Artemisia annua provides insight into the evolution of Asteraceae family and artemisinin biosynthesis.</title>
        <authorList>
            <person name="Shen Q."/>
            <person name="Zhang L."/>
            <person name="Liao Z."/>
            <person name="Wang S."/>
            <person name="Yan T."/>
            <person name="Shi P."/>
            <person name="Liu M."/>
            <person name="Fu X."/>
            <person name="Pan Q."/>
            <person name="Wang Y."/>
            <person name="Lv Z."/>
            <person name="Lu X."/>
            <person name="Zhang F."/>
            <person name="Jiang W."/>
            <person name="Ma Y."/>
            <person name="Chen M."/>
            <person name="Hao X."/>
            <person name="Li L."/>
            <person name="Tang Y."/>
            <person name="Lv G."/>
            <person name="Zhou Y."/>
            <person name="Sun X."/>
            <person name="Brodelius P.E."/>
            <person name="Rose J.K.C."/>
            <person name="Tang K."/>
        </authorList>
    </citation>
    <scope>NUCLEOTIDE SEQUENCE [LARGE SCALE GENOMIC DNA]</scope>
    <source>
        <strain evidence="8">cv. Huhao1</strain>
        <tissue evidence="7">Leaf</tissue>
    </source>
</reference>
<evidence type="ECO:0000256" key="4">
    <source>
        <dbReference type="ARBA" id="ARBA00023163"/>
    </source>
</evidence>
<sequence>MLNCIAHREETEAAKRFNRLIELMLHIALIFWLDLIRSAHSSSYLSFRKQKSTTKVGKDPVPTSSARVRAEEFQSRLGTEFPSCIKTMVYSQVTSGFWMGLPLHFCKKYLPKDATFVLENEKGEQWEVKYIAYKVGLSAGWKHFVFAHSLVEGDVLIFQLVESTKFKIYIFNGNTNRMRLMGALSLLNWKHNSTGTLTPVTTNSLAIKRNKRSRFTFLQLWPKRSRKTLLPAQLSGHSGNNSEEAGSEVLEGSRFCIQAVSFEEVKSFEDFHIVVKGLCIDRELPDDVRMRYYNLCSDKKQYLHDGLPESLYHKLVVGIIGELVSISDKIKNCKLTTTKEEFERWDNSLKSFKLLGMNVDFLRDRMHALRALVLESEGAVDIMKYVEAEKQHAIVENEVTKTASKLKELKGSAKKLEGVMGPLKQIAEKYEHKLREEADAPW</sequence>
<dbReference type="STRING" id="35608.A0A2U1LN14"/>
<gene>
    <name evidence="7" type="ORF">CTI12_AA473530</name>
</gene>
<keyword evidence="5" id="KW-0539">Nucleus</keyword>
<dbReference type="CDD" id="cd10017">
    <property type="entry name" value="B3_DNA"/>
    <property type="match status" value="1"/>
</dbReference>
<dbReference type="SUPFAM" id="SSF101936">
    <property type="entry name" value="DNA-binding pseudobarrel domain"/>
    <property type="match status" value="1"/>
</dbReference>
<dbReference type="EMBL" id="PKPP01008555">
    <property type="protein sequence ID" value="PWA50391.1"/>
    <property type="molecule type" value="Genomic_DNA"/>
</dbReference>
<evidence type="ECO:0000259" key="6">
    <source>
        <dbReference type="PROSITE" id="PS50863"/>
    </source>
</evidence>
<protein>
    <submittedName>
        <fullName evidence="7">DNA-binding pseudobarrel domain-containing protein</fullName>
    </submittedName>
</protein>
<keyword evidence="8" id="KW-1185">Reference proteome</keyword>
<dbReference type="PANTHER" id="PTHR31391">
    <property type="entry name" value="B3 DOMAIN-CONTAINING PROTEIN OS11G0197600-RELATED"/>
    <property type="match status" value="1"/>
</dbReference>
<evidence type="ECO:0000313" key="7">
    <source>
        <dbReference type="EMBL" id="PWA50391.1"/>
    </source>
</evidence>
<organism evidence="7 8">
    <name type="scientific">Artemisia annua</name>
    <name type="common">Sweet wormwood</name>
    <dbReference type="NCBI Taxonomy" id="35608"/>
    <lineage>
        <taxon>Eukaryota</taxon>
        <taxon>Viridiplantae</taxon>
        <taxon>Streptophyta</taxon>
        <taxon>Embryophyta</taxon>
        <taxon>Tracheophyta</taxon>
        <taxon>Spermatophyta</taxon>
        <taxon>Magnoliopsida</taxon>
        <taxon>eudicotyledons</taxon>
        <taxon>Gunneridae</taxon>
        <taxon>Pentapetalae</taxon>
        <taxon>asterids</taxon>
        <taxon>campanulids</taxon>
        <taxon>Asterales</taxon>
        <taxon>Asteraceae</taxon>
        <taxon>Asteroideae</taxon>
        <taxon>Anthemideae</taxon>
        <taxon>Artemisiinae</taxon>
        <taxon>Artemisia</taxon>
    </lineage>
</organism>
<dbReference type="GO" id="GO:0005634">
    <property type="term" value="C:nucleus"/>
    <property type="evidence" value="ECO:0007669"/>
    <property type="project" value="UniProtKB-SubCell"/>
</dbReference>
<dbReference type="OrthoDB" id="1909330at2759"/>
<dbReference type="AlphaFoldDB" id="A0A2U1LN14"/>
<dbReference type="GO" id="GO:0003677">
    <property type="term" value="F:DNA binding"/>
    <property type="evidence" value="ECO:0007669"/>
    <property type="project" value="UniProtKB-KW"/>
</dbReference>
<dbReference type="PROSITE" id="PS50863">
    <property type="entry name" value="B3"/>
    <property type="match status" value="1"/>
</dbReference>
<keyword evidence="2" id="KW-0805">Transcription regulation</keyword>
<dbReference type="SMART" id="SM01019">
    <property type="entry name" value="B3"/>
    <property type="match status" value="1"/>
</dbReference>
<keyword evidence="3 7" id="KW-0238">DNA-binding</keyword>
<evidence type="ECO:0000256" key="1">
    <source>
        <dbReference type="ARBA" id="ARBA00004123"/>
    </source>
</evidence>
<name>A0A2U1LN14_ARTAN</name>
<dbReference type="Proteomes" id="UP000245207">
    <property type="component" value="Unassembled WGS sequence"/>
</dbReference>
<comment type="caution">
    <text evidence="7">The sequence shown here is derived from an EMBL/GenBank/DDBJ whole genome shotgun (WGS) entry which is preliminary data.</text>
</comment>
<evidence type="ECO:0000256" key="3">
    <source>
        <dbReference type="ARBA" id="ARBA00023125"/>
    </source>
</evidence>
<evidence type="ECO:0000256" key="5">
    <source>
        <dbReference type="ARBA" id="ARBA00023242"/>
    </source>
</evidence>
<dbReference type="PANTHER" id="PTHR31391:SF88">
    <property type="entry name" value="DNA-BINDING PSEUDOBARREL DOMAIN-CONTAINING PROTEIN-RELATED"/>
    <property type="match status" value="1"/>
</dbReference>
<dbReference type="Pfam" id="PF02362">
    <property type="entry name" value="B3"/>
    <property type="match status" value="1"/>
</dbReference>
<dbReference type="InterPro" id="IPR044837">
    <property type="entry name" value="REM16-like"/>
</dbReference>
<accession>A0A2U1LN14</accession>
<proteinExistence type="predicted"/>
<keyword evidence="4" id="KW-0804">Transcription</keyword>
<dbReference type="Gene3D" id="2.40.330.10">
    <property type="entry name" value="DNA-binding pseudobarrel domain"/>
    <property type="match status" value="1"/>
</dbReference>
<feature type="domain" description="TF-B3" evidence="6">
    <location>
        <begin position="84"/>
        <end position="174"/>
    </location>
</feature>
<comment type="subcellular location">
    <subcellularLocation>
        <location evidence="1">Nucleus</location>
    </subcellularLocation>
</comment>
<dbReference type="InterPro" id="IPR003340">
    <property type="entry name" value="B3_DNA-bd"/>
</dbReference>